<protein>
    <submittedName>
        <fullName evidence="2">Uncharacterized protein</fullName>
    </submittedName>
</protein>
<feature type="compositionally biased region" description="Low complexity" evidence="1">
    <location>
        <begin position="322"/>
        <end position="340"/>
    </location>
</feature>
<comment type="caution">
    <text evidence="2">The sequence shown here is derived from an EMBL/GenBank/DDBJ whole genome shotgun (WGS) entry which is preliminary data.</text>
</comment>
<dbReference type="InterPro" id="IPR013784">
    <property type="entry name" value="Carb-bd-like_fold"/>
</dbReference>
<dbReference type="GO" id="GO:0030246">
    <property type="term" value="F:carbohydrate binding"/>
    <property type="evidence" value="ECO:0007669"/>
    <property type="project" value="InterPro"/>
</dbReference>
<dbReference type="Proteomes" id="UP000321386">
    <property type="component" value="Unassembled WGS sequence"/>
</dbReference>
<accession>A0A510V1V8</accession>
<sequence>MAKSPRPARVATSVLVEPGAHATPGDVAFLRVHARNVTTSTRDLTISVVGLEGGWLPAPVSVPGVVPDATVSVELPLLPPVGAAPGDYPFVVAVESVATPPAPDDRATTLADGSLRVDGVSGLLLSVEPAETTGVRSSRVQVVLANTGDRPARVELDAHGDAVERGFVRLDARSLEVGPHQSVRIGARAGVARARVFGARRRTAFHVTATGDRAPQRADGVFTARAVLPGSLLRATAVLGVAVLWVGMVLAALPWLSDQFSDSGRSVDEQSGPKTPTPDATDGAGGAGTDPGAGSGGAGGGGGDGGAGGGADGTGEDEGVRVSGVVTSSDPSSVTVQVVPAGALPASAEQSASSGGNTSGDSTSGESSSGDGTTTGSSSGSSGSSGDAVVRQAGYVRGDAARAERAVSDVVADAAPVGKISGLALPVERTDVASQRRTTTTGVDGSWAFAGLSPTGRYLLTFAKAGYETQRFWVTGAEAAAAPLELALTPGRGRLSGMVTGPSGPAGGVLLTISDGTTTITTRTATTGAVGRWAVDGLSTPSTYLVTASSDTLGAQSTLVTLPAAGSATRNLTLRAGVASLAGTVSGKDAHGGQGGLGGVRVTARAGDVERSATTVTGSRRGTFVLPDLPVPGRYTLTFEADGYATQTRRVDLTPSGLDELGVTLASIGGTVNGTTKDEKGRAVGAVGLTLTGTAGTFKTMSSTDAQGTYRFDGIPAGDYTLVGEAFGHQPDSAQVTVVGSQPASAHLVLHTLEGDGLEATSRIVGRATDAGTGARITCPHLLPGEKCEVTVSTEVRAPGEPTRTVTVTSTPDKPYELPGKGKPGLYPGLYRLTVSAPGYEPATVDVTVPMGQLVEAATVALYPSPSIVGSVGARIGVVPTETCIVAVPAPGTAPGSDPCRPVDGECETDEGACAFIGLNGSYEIDRLSAGGYTVHVIPPPSSDYVRPDPVTVTLTPGDVKRVDWVLDRLGVLIVSVYSTDGTGAIQPADGAVVTATDGTTSRTATAADGVARVTGLPRGTYTVTATAVSGQTGEATGVQVGLNQEVQTQVVLTRATADVTMRVVTLLGGSSETPVQNAKVTVSGVTGYRGVVPVQSTGVPSATTTSAGRFTVCTAASGCPTTSDVTPLALVENRMDVRVTADGYEPFAQNGIDTTTTAPITLTPIGRPFTGQVELVGSTTPATEYGRVTFTVTKAPPGVGQISISATTTGGLSWNDSQQPVGSGLIRPGTYEVTASLGGYLPDTQEIVVLPNQPAPPLELSLRRFGLLRIETRVEGTDLSVFDTVITVTRNGTADRRTALPGNEFVDFGEYAPGTYPVEVRAAGFARFTGTIVVEPGQDVDAPEILRLTRLGTIQGAVRAQITTMLVQEVGDALVSGRGPSNEVLTTTTAANGTYSLTGTVETAGLNQGDWALTASASGYRAPTGGGDTLTVPVTPGGVTVTDQDLWLDPEPASLTLFATNQGQPAAGLTVRLTYNDGSVPPPAAIPPTCAGPVTEAGPCQGTAGGTYVFRGLKPLTYTLTISGDGFSPLSMPVTIVAGRSQQMTVPVTAPNGSIQGLVQLQAADGSMTNVGGAEVTLDPADPDADPRTATTGTDGRYRFPTVPAGSYTLSVSRDGLSANRVVVLQPGDGLVVDLVLTVRTFSLTVTVNSTSDLTGALVDVSSGTTTRAAQPVVRSATNRFTTTFSQLPAGVWTVTLSGPAGHLGVWTQDVTITAADQTATFTVSETQVRLRATSAATSPPGTVAATLDPTDGDPRDVTLSVGGSDTVLWMPATGGTVTASVSGGWGVTVAPATIPSGVPFQLVLVTVEPVATTIAVTSPSGPSTVDLGDPVSVGVRVTAGGNPVTVGQARLERDDGGTWTTVATGTLATGGANAGTVTLSGSTAGWPGGATSLRVRYLGSGSFAASSNVAVPTVTIVLPTTVALTATATVLTATVSTTATGNPAGTMAFQVRITGTWTDIAGCTARPVSTTTGIATCTPSPALAAGSAVRARFVGSSSTWASSAWAEAQTPAAGP</sequence>
<dbReference type="RefSeq" id="WP_146807672.1">
    <property type="nucleotide sequence ID" value="NZ_BJUA01000023.1"/>
</dbReference>
<dbReference type="OrthoDB" id="3760580at2"/>
<dbReference type="Gene3D" id="2.60.40.1120">
    <property type="entry name" value="Carboxypeptidase-like, regulatory domain"/>
    <property type="match status" value="5"/>
</dbReference>
<dbReference type="EMBL" id="BJUA01000023">
    <property type="protein sequence ID" value="GEK19310.1"/>
    <property type="molecule type" value="Genomic_DNA"/>
</dbReference>
<feature type="compositionally biased region" description="Gly residues" evidence="1">
    <location>
        <begin position="283"/>
        <end position="313"/>
    </location>
</feature>
<gene>
    <name evidence="2" type="ORF">CPE01_30430</name>
</gene>
<reference evidence="2 3" key="1">
    <citation type="submission" date="2019-07" db="EMBL/GenBank/DDBJ databases">
        <title>Whole genome shotgun sequence of Cellulomonas persica NBRC 101101.</title>
        <authorList>
            <person name="Hosoyama A."/>
            <person name="Uohara A."/>
            <person name="Ohji S."/>
            <person name="Ichikawa N."/>
        </authorList>
    </citation>
    <scope>NUCLEOTIDE SEQUENCE [LARGE SCALE GENOMIC DNA]</scope>
    <source>
        <strain evidence="2 3">NBRC 101101</strain>
    </source>
</reference>
<organism evidence="2 3">
    <name type="scientific">Cellulomonas persica</name>
    <dbReference type="NCBI Taxonomy" id="76861"/>
    <lineage>
        <taxon>Bacteria</taxon>
        <taxon>Bacillati</taxon>
        <taxon>Actinomycetota</taxon>
        <taxon>Actinomycetes</taxon>
        <taxon>Micrococcales</taxon>
        <taxon>Cellulomonadaceae</taxon>
        <taxon>Cellulomonas</taxon>
    </lineage>
</organism>
<feature type="region of interest" description="Disordered" evidence="1">
    <location>
        <begin position="1734"/>
        <end position="1756"/>
    </location>
</feature>
<evidence type="ECO:0000313" key="2">
    <source>
        <dbReference type="EMBL" id="GEK19310.1"/>
    </source>
</evidence>
<dbReference type="SUPFAM" id="SSF49452">
    <property type="entry name" value="Starch-binding domain-like"/>
    <property type="match status" value="3"/>
</dbReference>
<evidence type="ECO:0000313" key="3">
    <source>
        <dbReference type="Proteomes" id="UP000321386"/>
    </source>
</evidence>
<dbReference type="SUPFAM" id="SSF49478">
    <property type="entry name" value="Cna protein B-type domain"/>
    <property type="match status" value="1"/>
</dbReference>
<evidence type="ECO:0000256" key="1">
    <source>
        <dbReference type="SAM" id="MobiDB-lite"/>
    </source>
</evidence>
<keyword evidence="3" id="KW-1185">Reference proteome</keyword>
<name>A0A510V1V8_9CELL</name>
<dbReference type="Pfam" id="PF13620">
    <property type="entry name" value="CarboxypepD_reg"/>
    <property type="match status" value="4"/>
</dbReference>
<feature type="region of interest" description="Disordered" evidence="1">
    <location>
        <begin position="1577"/>
        <end position="1597"/>
    </location>
</feature>
<proteinExistence type="predicted"/>
<feature type="compositionally biased region" description="Low complexity" evidence="1">
    <location>
        <begin position="351"/>
        <end position="387"/>
    </location>
</feature>
<feature type="region of interest" description="Disordered" evidence="1">
    <location>
        <begin position="261"/>
        <end position="388"/>
    </location>
</feature>